<dbReference type="InterPro" id="IPR025377">
    <property type="entry name" value="DUF4367"/>
</dbReference>
<dbReference type="Proteomes" id="UP000001572">
    <property type="component" value="Chromosome"/>
</dbReference>
<dbReference type="RefSeq" id="WP_012063004.1">
    <property type="nucleotide sequence ID" value="NC_009633.1"/>
</dbReference>
<protein>
    <recommendedName>
        <fullName evidence="2">DUF4367 domain-containing protein</fullName>
    </recommendedName>
</protein>
<keyword evidence="1" id="KW-0812">Transmembrane</keyword>
<evidence type="ECO:0000313" key="4">
    <source>
        <dbReference type="Proteomes" id="UP000001572"/>
    </source>
</evidence>
<dbReference type="OrthoDB" id="1951928at2"/>
<keyword evidence="1" id="KW-1133">Transmembrane helix</keyword>
<dbReference type="KEGG" id="amt:Amet_1799"/>
<organism evidence="3 4">
    <name type="scientific">Alkaliphilus metalliredigens (strain QYMF)</name>
    <dbReference type="NCBI Taxonomy" id="293826"/>
    <lineage>
        <taxon>Bacteria</taxon>
        <taxon>Bacillati</taxon>
        <taxon>Bacillota</taxon>
        <taxon>Clostridia</taxon>
        <taxon>Peptostreptococcales</taxon>
        <taxon>Natronincolaceae</taxon>
        <taxon>Alkaliphilus</taxon>
    </lineage>
</organism>
<reference evidence="4" key="1">
    <citation type="journal article" date="2016" name="Genome Announc.">
        <title>Complete genome sequence of Alkaliphilus metalliredigens strain QYMF, an alkaliphilic and metal-reducing bacterium isolated from borax-contaminated leachate ponds.</title>
        <authorList>
            <person name="Hwang C."/>
            <person name="Copeland A."/>
            <person name="Lucas S."/>
            <person name="Lapidus A."/>
            <person name="Barry K."/>
            <person name="Detter J.C."/>
            <person name="Glavina Del Rio T."/>
            <person name="Hammon N."/>
            <person name="Israni S."/>
            <person name="Dalin E."/>
            <person name="Tice H."/>
            <person name="Pitluck S."/>
            <person name="Chertkov O."/>
            <person name="Brettin T."/>
            <person name="Bruce D."/>
            <person name="Han C."/>
            <person name="Schmutz J."/>
            <person name="Larimer F."/>
            <person name="Land M.L."/>
            <person name="Hauser L."/>
            <person name="Kyrpides N."/>
            <person name="Mikhailova N."/>
            <person name="Ye Q."/>
            <person name="Zhou J."/>
            <person name="Richardson P."/>
            <person name="Fields M.W."/>
        </authorList>
    </citation>
    <scope>NUCLEOTIDE SEQUENCE [LARGE SCALE GENOMIC DNA]</scope>
    <source>
        <strain evidence="4">QYMF</strain>
    </source>
</reference>
<dbReference type="AlphaFoldDB" id="A6TP51"/>
<evidence type="ECO:0000313" key="3">
    <source>
        <dbReference type="EMBL" id="ABR47969.1"/>
    </source>
</evidence>
<keyword evidence="1" id="KW-0472">Membrane</keyword>
<evidence type="ECO:0000259" key="2">
    <source>
        <dbReference type="Pfam" id="PF14285"/>
    </source>
</evidence>
<dbReference type="Pfam" id="PF14285">
    <property type="entry name" value="DUF4367"/>
    <property type="match status" value="1"/>
</dbReference>
<gene>
    <name evidence="3" type="ordered locus">Amet_1799</name>
</gene>
<dbReference type="STRING" id="293826.Amet_1799"/>
<feature type="transmembrane region" description="Helical" evidence="1">
    <location>
        <begin position="53"/>
        <end position="70"/>
    </location>
</feature>
<sequence>MSKVNELDRVIKEVIHQEVNLIEVPDMYDVWNDIEKNINKKHKHRLFTFNKRIAGIIAALLVLGVTLSTTDEGYTYYRRILNFFSSTEGDHISIQLDYGSNNNPQLNFETTTHKLSLEEAKQNVSFHMGIPSYVPDGYNIQEAFLTEFNGEVLNVELIYISNNNELVRIDQEPIFEQHAEVININLNNATVEQIEKNNIIYTVIKMKNDKVIIIWDMHEVKYTVDMTSNDELMKMVFSIE</sequence>
<dbReference type="EMBL" id="CP000724">
    <property type="protein sequence ID" value="ABR47969.1"/>
    <property type="molecule type" value="Genomic_DNA"/>
</dbReference>
<feature type="domain" description="DUF4367" evidence="2">
    <location>
        <begin position="130"/>
        <end position="239"/>
    </location>
</feature>
<proteinExistence type="predicted"/>
<dbReference type="HOGENOM" id="CLU_1154498_0_0_9"/>
<accession>A6TP51</accession>
<dbReference type="eggNOG" id="COG2834">
    <property type="taxonomic scope" value="Bacteria"/>
</dbReference>
<name>A6TP51_ALKMQ</name>
<evidence type="ECO:0000256" key="1">
    <source>
        <dbReference type="SAM" id="Phobius"/>
    </source>
</evidence>
<keyword evidence="4" id="KW-1185">Reference proteome</keyword>